<dbReference type="Gene3D" id="1.10.472.170">
    <property type="match status" value="1"/>
</dbReference>
<feature type="domain" description="Transcription factor TFIIB cyclin-like" evidence="4">
    <location>
        <begin position="393"/>
        <end position="478"/>
    </location>
</feature>
<keyword evidence="6" id="KW-0648">Protein biosynthesis</keyword>
<evidence type="ECO:0000256" key="3">
    <source>
        <dbReference type="ARBA" id="ARBA00023163"/>
    </source>
</evidence>
<dbReference type="SUPFAM" id="SSF47954">
    <property type="entry name" value="Cyclin-like"/>
    <property type="match status" value="2"/>
</dbReference>
<evidence type="ECO:0000313" key="6">
    <source>
        <dbReference type="EMBL" id="QKU34279.1"/>
    </source>
</evidence>
<reference evidence="6" key="2">
    <citation type="journal article" date="2018" name="Nat. Commun.">
        <title>Tailed giant Tupanvirus possesses the most complete translational apparatus of the known virosphere.</title>
        <authorList>
            <person name="Abrahao J."/>
            <person name="Silva L."/>
            <person name="Silva L.S."/>
            <person name="Khalil J.Y.B."/>
            <person name="Rodrigues R."/>
            <person name="Arantes T."/>
            <person name="Assis F."/>
            <person name="Boratto P."/>
            <person name="Andrade M."/>
            <person name="Kroon E.G."/>
            <person name="Ribeiro B."/>
            <person name="Bergier I."/>
            <person name="Seligmann H."/>
            <person name="Ghigo E."/>
            <person name="Colson P."/>
            <person name="Levasseur A."/>
            <person name="Kroemer G."/>
            <person name="Raoult D."/>
            <person name="La Scola B."/>
        </authorList>
    </citation>
    <scope>NUCLEOTIDE SEQUENCE [LARGE SCALE GENOMIC DNA]</scope>
    <source>
        <strain evidence="6">Deep ocean</strain>
    </source>
</reference>
<evidence type="ECO:0000256" key="1">
    <source>
        <dbReference type="ARBA" id="ARBA00022737"/>
    </source>
</evidence>
<protein>
    <submittedName>
        <fullName evidence="6">Putative transcription initiation factor IIb-like protein</fullName>
    </submittedName>
</protein>
<name>A0A6N1NG86_9VIRU</name>
<evidence type="ECO:0000259" key="4">
    <source>
        <dbReference type="Pfam" id="PF00382"/>
    </source>
</evidence>
<dbReference type="PANTHER" id="PTHR11618:SF13">
    <property type="entry name" value="TRANSCRIPTION INITIATION FACTOR IIB"/>
    <property type="match status" value="1"/>
</dbReference>
<dbReference type="GO" id="GO:0017025">
    <property type="term" value="F:TBP-class protein binding"/>
    <property type="evidence" value="ECO:0007669"/>
    <property type="project" value="InterPro"/>
</dbReference>
<dbReference type="InterPro" id="IPR013137">
    <property type="entry name" value="Znf_TFIIB"/>
</dbReference>
<sequence length="501" mass="57042">MLKSREYLLTGLKKIEDLDKGLYPKTFGKTKEPKLKIDFTQILSLEKKLKITNHDDLQDHDDMDSEYDEIILPESDDMFDKNEVNVNIATNVALINTFPNALLLEESIFNKNDNEKENEIKKENDEKEPEKEENIWDILNKMQKENNSEALDNLTTESDANIINSIENPEDDESDGSPTKNKICKACGSKGSLIEDQHASVLVCSKCGMVNEELLDHGPEWRQYNNDDNRGEGVNRCGCPSNFFFPKSSQGTIMAGSSNSRLKRKQKWNSMVYKERSLNQVFEYISHVCSKNNIPKIIIDDARIFYKNLSDCKHKSGVNAGKQIIIRGENRLSIIAACVFKACEKNKNPRSTKEIAEFFGLEEKKVTKGNKQFDKIMKNADDKSLMLEQYKDTDTAEDYIRRHCPRLKINKNDTDIAVRIAHNCCKMKLASDHNPQSVAAGSILVMVQYCNLNIDKKNIAKLFGTSDVTISKIYNKIAPFADALVDDEATEHLIKKFRING</sequence>
<dbReference type="SUPFAM" id="SSF57783">
    <property type="entry name" value="Zinc beta-ribbon"/>
    <property type="match status" value="1"/>
</dbReference>
<feature type="domain" description="TFIIB-type" evidence="5">
    <location>
        <begin position="183"/>
        <end position="223"/>
    </location>
</feature>
<evidence type="ECO:0000259" key="5">
    <source>
        <dbReference type="Pfam" id="PF08271"/>
    </source>
</evidence>
<dbReference type="GeneID" id="80517591"/>
<dbReference type="PRINTS" id="PR00685">
    <property type="entry name" value="TIFACTORIIB"/>
</dbReference>
<proteinExistence type="predicted"/>
<dbReference type="RefSeq" id="YP_010780900.1">
    <property type="nucleotide sequence ID" value="NC_075038.1"/>
</dbReference>
<accession>A0A6N1NG86</accession>
<dbReference type="GO" id="GO:0097550">
    <property type="term" value="C:transcription preinitiation complex"/>
    <property type="evidence" value="ECO:0007669"/>
    <property type="project" value="TreeGrafter"/>
</dbReference>
<dbReference type="PANTHER" id="PTHR11618">
    <property type="entry name" value="TRANSCRIPTION INITIATION FACTOR IIB-RELATED"/>
    <property type="match status" value="1"/>
</dbReference>
<keyword evidence="2" id="KW-0805">Transcription regulation</keyword>
<dbReference type="InterPro" id="IPR000812">
    <property type="entry name" value="TFIIB"/>
</dbReference>
<reference evidence="6" key="1">
    <citation type="submission" date="2017-06" db="EMBL/GenBank/DDBJ databases">
        <authorList>
            <person name="Assis F.L."/>
            <person name="Abrahao J.S."/>
            <person name="Silva L."/>
            <person name="Khalil J.B."/>
            <person name="Rodrigues R."/>
            <person name="Silva L.S."/>
            <person name="Boratto P."/>
            <person name="Andrade M."/>
            <person name="Kroon E.G."/>
            <person name="Ribeiro B."/>
            <person name="Bergier I."/>
            <person name="Seligmann H."/>
            <person name="Ghigo E."/>
            <person name="Colson P."/>
            <person name="Levasseur A."/>
            <person name="Raoult D."/>
            <person name="Scola B.L."/>
        </authorList>
    </citation>
    <scope>NUCLEOTIDE SEQUENCE</scope>
    <source>
        <strain evidence="6">Deep ocean</strain>
    </source>
</reference>
<dbReference type="KEGG" id="vg:80517591"/>
<keyword evidence="1" id="KW-0677">Repeat</keyword>
<keyword evidence="3" id="KW-0804">Transcription</keyword>
<dbReference type="EMBL" id="MF405918">
    <property type="protein sequence ID" value="QKU34279.1"/>
    <property type="molecule type" value="Genomic_DNA"/>
</dbReference>
<dbReference type="GO" id="GO:0070897">
    <property type="term" value="P:transcription preinitiation complex assembly"/>
    <property type="evidence" value="ECO:0007669"/>
    <property type="project" value="InterPro"/>
</dbReference>
<dbReference type="InterPro" id="IPR036915">
    <property type="entry name" value="Cyclin-like_sf"/>
</dbReference>
<feature type="domain" description="Transcription factor TFIIB cyclin-like" evidence="4">
    <location>
        <begin position="275"/>
        <end position="373"/>
    </location>
</feature>
<evidence type="ECO:0000256" key="2">
    <source>
        <dbReference type="ARBA" id="ARBA00023015"/>
    </source>
</evidence>
<organism evidence="6">
    <name type="scientific">Tupanvirus deep ocean</name>
    <dbReference type="NCBI Taxonomy" id="2126984"/>
    <lineage>
        <taxon>Viruses</taxon>
        <taxon>Varidnaviria</taxon>
        <taxon>Bamfordvirae</taxon>
        <taxon>Nucleocytoviricota</taxon>
        <taxon>Megaviricetes</taxon>
        <taxon>Imitervirales</taxon>
        <taxon>Mimiviridae</taxon>
        <taxon>Megamimivirinae</taxon>
        <taxon>Tupanvirus</taxon>
        <taxon>Tupanvirus altamarinense</taxon>
    </lineage>
</organism>
<keyword evidence="6" id="KW-0396">Initiation factor</keyword>
<dbReference type="Gene3D" id="1.10.472.10">
    <property type="entry name" value="Cyclin-like"/>
    <property type="match status" value="1"/>
</dbReference>
<dbReference type="Pfam" id="PF00382">
    <property type="entry name" value="TFIIB"/>
    <property type="match status" value="2"/>
</dbReference>
<dbReference type="InterPro" id="IPR013150">
    <property type="entry name" value="TFIIB_cyclin"/>
</dbReference>
<dbReference type="Pfam" id="PF08271">
    <property type="entry name" value="Zn_Ribbon_TF"/>
    <property type="match status" value="1"/>
</dbReference>